<keyword evidence="7" id="KW-1185">Reference proteome</keyword>
<evidence type="ECO:0000313" key="7">
    <source>
        <dbReference type="Proteomes" id="UP000245506"/>
    </source>
</evidence>
<dbReference type="AlphaFoldDB" id="A0A317C738"/>
<dbReference type="InterPro" id="IPR018062">
    <property type="entry name" value="HTH_AraC-typ_CS"/>
</dbReference>
<dbReference type="PROSITE" id="PS01124">
    <property type="entry name" value="HTH_ARAC_FAMILY_2"/>
    <property type="match status" value="1"/>
</dbReference>
<dbReference type="PRINTS" id="PR00032">
    <property type="entry name" value="HTHARAC"/>
</dbReference>
<proteinExistence type="predicted"/>
<dbReference type="InterPro" id="IPR014710">
    <property type="entry name" value="RmlC-like_jellyroll"/>
</dbReference>
<dbReference type="OrthoDB" id="9804543at2"/>
<feature type="domain" description="HTH araC/xylS-type" evidence="5">
    <location>
        <begin position="165"/>
        <end position="262"/>
    </location>
</feature>
<protein>
    <submittedName>
        <fullName evidence="6">AraC family transcriptional regulator</fullName>
    </submittedName>
</protein>
<dbReference type="Pfam" id="PF12833">
    <property type="entry name" value="HTH_18"/>
    <property type="match status" value="1"/>
</dbReference>
<dbReference type="InterPro" id="IPR009057">
    <property type="entry name" value="Homeodomain-like_sf"/>
</dbReference>
<organism evidence="6 7">
    <name type="scientific">Leucothrix arctica</name>
    <dbReference type="NCBI Taxonomy" id="1481894"/>
    <lineage>
        <taxon>Bacteria</taxon>
        <taxon>Pseudomonadati</taxon>
        <taxon>Pseudomonadota</taxon>
        <taxon>Gammaproteobacteria</taxon>
        <taxon>Thiotrichales</taxon>
        <taxon>Thiotrichaceae</taxon>
        <taxon>Leucothrix</taxon>
    </lineage>
</organism>
<evidence type="ECO:0000256" key="4">
    <source>
        <dbReference type="ARBA" id="ARBA00023163"/>
    </source>
</evidence>
<gene>
    <name evidence="6" type="ORF">DKT75_21335</name>
</gene>
<dbReference type="RefSeq" id="WP_109826899.1">
    <property type="nucleotide sequence ID" value="NZ_QGKL01000043.1"/>
</dbReference>
<sequence length="264" mass="29574">MGKSVADIHKLNLFETSKLPLHGIAVDYPKGHFIASHKHSNSGQLMYAISGMLLIETQAGRWLVPPNRAVWLAVGEEHSVIMRSRTQVRSILIKAGAANSTLPNGTVVINVTPLLKELIQAATLLPIDYGADRHANLLVSLLLEELKRHHALNLLLPWPKEARYYNVCEYLTHHLTDARPIAEWASELHISAKTFERKFLQLTGISFGKWRQQARLLYSLEALNEGLPITEIALRYGYSSHSAYSAAFKTFFGQSPSDFMKDHG</sequence>
<dbReference type="PROSITE" id="PS00041">
    <property type="entry name" value="HTH_ARAC_FAMILY_1"/>
    <property type="match status" value="1"/>
</dbReference>
<dbReference type="Pfam" id="PF02311">
    <property type="entry name" value="AraC_binding"/>
    <property type="match status" value="1"/>
</dbReference>
<dbReference type="GO" id="GO:0043565">
    <property type="term" value="F:sequence-specific DNA binding"/>
    <property type="evidence" value="ECO:0007669"/>
    <property type="project" value="InterPro"/>
</dbReference>
<comment type="caution">
    <text evidence="6">The sequence shown here is derived from an EMBL/GenBank/DDBJ whole genome shotgun (WGS) entry which is preliminary data.</text>
</comment>
<evidence type="ECO:0000256" key="1">
    <source>
        <dbReference type="ARBA" id="ARBA00023015"/>
    </source>
</evidence>
<dbReference type="Gene3D" id="2.60.120.10">
    <property type="entry name" value="Jelly Rolls"/>
    <property type="match status" value="1"/>
</dbReference>
<keyword evidence="2" id="KW-0238">DNA-binding</keyword>
<dbReference type="PANTHER" id="PTHR11019:SF159">
    <property type="entry name" value="TRANSCRIPTIONAL REGULATOR-RELATED"/>
    <property type="match status" value="1"/>
</dbReference>
<dbReference type="EMBL" id="QGKL01000043">
    <property type="protein sequence ID" value="PWQ93233.1"/>
    <property type="molecule type" value="Genomic_DNA"/>
</dbReference>
<evidence type="ECO:0000313" key="6">
    <source>
        <dbReference type="EMBL" id="PWQ93233.1"/>
    </source>
</evidence>
<dbReference type="InterPro" id="IPR003313">
    <property type="entry name" value="AraC-bd"/>
</dbReference>
<dbReference type="Gene3D" id="1.10.10.60">
    <property type="entry name" value="Homeodomain-like"/>
    <property type="match status" value="1"/>
</dbReference>
<accession>A0A317C738</accession>
<keyword evidence="1" id="KW-0805">Transcription regulation</keyword>
<reference evidence="6 7" key="1">
    <citation type="submission" date="2018-05" db="EMBL/GenBank/DDBJ databases">
        <title>Leucothrix arctica sp. nov., isolated from Arctic seawater.</title>
        <authorList>
            <person name="Choi A."/>
            <person name="Baek K."/>
        </authorList>
    </citation>
    <scope>NUCLEOTIDE SEQUENCE [LARGE SCALE GENOMIC DNA]</scope>
    <source>
        <strain evidence="6 7">IMCC9719</strain>
    </source>
</reference>
<dbReference type="InterPro" id="IPR018060">
    <property type="entry name" value="HTH_AraC"/>
</dbReference>
<evidence type="ECO:0000259" key="5">
    <source>
        <dbReference type="PROSITE" id="PS01124"/>
    </source>
</evidence>
<dbReference type="SMART" id="SM00342">
    <property type="entry name" value="HTH_ARAC"/>
    <property type="match status" value="1"/>
</dbReference>
<dbReference type="SUPFAM" id="SSF46689">
    <property type="entry name" value="Homeodomain-like"/>
    <property type="match status" value="1"/>
</dbReference>
<keyword evidence="4" id="KW-0804">Transcription</keyword>
<dbReference type="InterPro" id="IPR020449">
    <property type="entry name" value="Tscrpt_reg_AraC-type_HTH"/>
</dbReference>
<dbReference type="InterPro" id="IPR011051">
    <property type="entry name" value="RmlC_Cupin_sf"/>
</dbReference>
<evidence type="ECO:0000256" key="2">
    <source>
        <dbReference type="ARBA" id="ARBA00023125"/>
    </source>
</evidence>
<name>A0A317C738_9GAMM</name>
<dbReference type="SUPFAM" id="SSF51182">
    <property type="entry name" value="RmlC-like cupins"/>
    <property type="match status" value="1"/>
</dbReference>
<dbReference type="GO" id="GO:0003700">
    <property type="term" value="F:DNA-binding transcription factor activity"/>
    <property type="evidence" value="ECO:0007669"/>
    <property type="project" value="InterPro"/>
</dbReference>
<dbReference type="Proteomes" id="UP000245506">
    <property type="component" value="Unassembled WGS sequence"/>
</dbReference>
<dbReference type="PANTHER" id="PTHR11019">
    <property type="entry name" value="HTH-TYPE TRANSCRIPTIONAL REGULATOR NIMR"/>
    <property type="match status" value="1"/>
</dbReference>
<keyword evidence="3" id="KW-0010">Activator</keyword>
<evidence type="ECO:0000256" key="3">
    <source>
        <dbReference type="ARBA" id="ARBA00023159"/>
    </source>
</evidence>
<dbReference type="CDD" id="cd06124">
    <property type="entry name" value="cupin_NimR-like_N"/>
    <property type="match status" value="1"/>
</dbReference>